<proteinExistence type="predicted"/>
<feature type="compositionally biased region" description="Basic and acidic residues" evidence="1">
    <location>
        <begin position="31"/>
        <end position="48"/>
    </location>
</feature>
<dbReference type="Pfam" id="PF01713">
    <property type="entry name" value="Smr"/>
    <property type="match status" value="1"/>
</dbReference>
<name>A0A9D1PT50_9SPIO</name>
<evidence type="ECO:0000313" key="3">
    <source>
        <dbReference type="EMBL" id="HIV99246.1"/>
    </source>
</evidence>
<sequence length="381" mass="43932">MRKRKKKPSTEGIKKEEKVISPFSSIVLKEKKEEENKRKEVKKERTIKPSDIVQGYNPSLSFRDILESFERTGNPYSMKKSTQQTSVREDFASILDKWENRGKKEKKSGDGKKSEYKAERSFSDILDEFEGKKKVNTVKEKKAGIEEKEEEIIRNSVETVSFFKKEQDDEKRSLDASWSIYGSNDSYIRIKEEKNCNDEEKSSKKTEQKKVSAPYKPEKDFSEILSSYYGENKKADKTEDSAITNEKPRNPKMKNEEKKDKVKTFDEILKEKGDLELKKESLTMSQLRVMKPMSSLDLHGMGYEEANNAIKSFLSQSFESDVRKISIITGKGLHSQDGQPVLKNLCLEILDSSAFVSERMNAPYSYGGDGVIWVILKKKEH</sequence>
<feature type="region of interest" description="Disordered" evidence="1">
    <location>
        <begin position="189"/>
        <end position="218"/>
    </location>
</feature>
<comment type="caution">
    <text evidence="3">The sequence shown here is derived from an EMBL/GenBank/DDBJ whole genome shotgun (WGS) entry which is preliminary data.</text>
</comment>
<dbReference type="AlphaFoldDB" id="A0A9D1PT50"/>
<organism evidence="3 4">
    <name type="scientific">Candidatus Ornithospirochaeta avicola</name>
    <dbReference type="NCBI Taxonomy" id="2840896"/>
    <lineage>
        <taxon>Bacteria</taxon>
        <taxon>Pseudomonadati</taxon>
        <taxon>Spirochaetota</taxon>
        <taxon>Spirochaetia</taxon>
        <taxon>Spirochaetales</taxon>
        <taxon>Spirochaetaceae</taxon>
        <taxon>Spirochaetaceae incertae sedis</taxon>
        <taxon>Candidatus Ornithospirochaeta</taxon>
    </lineage>
</organism>
<dbReference type="PANTHER" id="PTHR35562:SF2">
    <property type="entry name" value="DNA ENDONUCLEASE SMRA-RELATED"/>
    <property type="match status" value="1"/>
</dbReference>
<dbReference type="Gene3D" id="3.30.1370.110">
    <property type="match status" value="1"/>
</dbReference>
<dbReference type="SMART" id="SM00463">
    <property type="entry name" value="SMR"/>
    <property type="match status" value="1"/>
</dbReference>
<evidence type="ECO:0000259" key="2">
    <source>
        <dbReference type="PROSITE" id="PS50828"/>
    </source>
</evidence>
<dbReference type="PANTHER" id="PTHR35562">
    <property type="entry name" value="DNA ENDONUCLEASE SMRA-RELATED"/>
    <property type="match status" value="1"/>
</dbReference>
<dbReference type="Proteomes" id="UP000823936">
    <property type="component" value="Unassembled WGS sequence"/>
</dbReference>
<gene>
    <name evidence="3" type="ORF">IAB12_05685</name>
</gene>
<reference evidence="3" key="1">
    <citation type="journal article" date="2021" name="PeerJ">
        <title>Extensive microbial diversity within the chicken gut microbiome revealed by metagenomics and culture.</title>
        <authorList>
            <person name="Gilroy R."/>
            <person name="Ravi A."/>
            <person name="Getino M."/>
            <person name="Pursley I."/>
            <person name="Horton D.L."/>
            <person name="Alikhan N.F."/>
            <person name="Baker D."/>
            <person name="Gharbi K."/>
            <person name="Hall N."/>
            <person name="Watson M."/>
            <person name="Adriaenssens E.M."/>
            <person name="Foster-Nyarko E."/>
            <person name="Jarju S."/>
            <person name="Secka A."/>
            <person name="Antonio M."/>
            <person name="Oren A."/>
            <person name="Chaudhuri R.R."/>
            <person name="La Ragione R."/>
            <person name="Hildebrand F."/>
            <person name="Pallen M.J."/>
        </authorList>
    </citation>
    <scope>NUCLEOTIDE SEQUENCE</scope>
    <source>
        <strain evidence="3">Gambia11-129</strain>
    </source>
</reference>
<feature type="region of interest" description="Disordered" evidence="1">
    <location>
        <begin position="31"/>
        <end position="53"/>
    </location>
</feature>
<reference evidence="3" key="2">
    <citation type="submission" date="2021-04" db="EMBL/GenBank/DDBJ databases">
        <authorList>
            <person name="Gilroy R."/>
        </authorList>
    </citation>
    <scope>NUCLEOTIDE SEQUENCE</scope>
    <source>
        <strain evidence="3">Gambia11-129</strain>
    </source>
</reference>
<dbReference type="SUPFAM" id="SSF160443">
    <property type="entry name" value="SMR domain-like"/>
    <property type="match status" value="1"/>
</dbReference>
<accession>A0A9D1PT50</accession>
<evidence type="ECO:0000313" key="4">
    <source>
        <dbReference type="Proteomes" id="UP000823936"/>
    </source>
</evidence>
<dbReference type="InterPro" id="IPR036063">
    <property type="entry name" value="Smr_dom_sf"/>
</dbReference>
<dbReference type="PROSITE" id="PS50828">
    <property type="entry name" value="SMR"/>
    <property type="match status" value="1"/>
</dbReference>
<dbReference type="InterPro" id="IPR002625">
    <property type="entry name" value="Smr_dom"/>
</dbReference>
<dbReference type="EMBL" id="DXHU01000021">
    <property type="protein sequence ID" value="HIV99246.1"/>
    <property type="molecule type" value="Genomic_DNA"/>
</dbReference>
<evidence type="ECO:0000256" key="1">
    <source>
        <dbReference type="SAM" id="MobiDB-lite"/>
    </source>
</evidence>
<protein>
    <submittedName>
        <fullName evidence="3">Smr/MutS family protein</fullName>
    </submittedName>
</protein>
<feature type="region of interest" description="Disordered" evidence="1">
    <location>
        <begin position="235"/>
        <end position="259"/>
    </location>
</feature>
<feature type="domain" description="Smr" evidence="2">
    <location>
        <begin position="296"/>
        <end position="377"/>
    </location>
</feature>